<gene>
    <name evidence="5" type="ORF">CL55_00003430</name>
</gene>
<dbReference type="CDD" id="cd03449">
    <property type="entry name" value="R_hydratase"/>
    <property type="match status" value="1"/>
</dbReference>
<dbReference type="FunFam" id="3.40.50.720:FF:000173">
    <property type="entry name" value="3-oxoacyl-[acyl-carrier protein] reductase"/>
    <property type="match status" value="1"/>
</dbReference>
<evidence type="ECO:0000313" key="6">
    <source>
        <dbReference type="Proteomes" id="UP000061135"/>
    </source>
</evidence>
<dbReference type="InterPro" id="IPR029069">
    <property type="entry name" value="HotDog_dom_sf"/>
</dbReference>
<evidence type="ECO:0000256" key="2">
    <source>
        <dbReference type="ARBA" id="ARBA00006484"/>
    </source>
</evidence>
<dbReference type="GO" id="GO:0004300">
    <property type="term" value="F:enoyl-CoA hydratase activity"/>
    <property type="evidence" value="ECO:0007669"/>
    <property type="project" value="UniProtKB-ARBA"/>
</dbReference>
<dbReference type="AlphaFoldDB" id="A0A0E3ZIV1"/>
<dbReference type="PANTHER" id="PTHR42760:SF133">
    <property type="entry name" value="3-OXOACYL-[ACYL-CARRIER-PROTEIN] REDUCTASE"/>
    <property type="match status" value="1"/>
</dbReference>
<dbReference type="RefSeq" id="WP_170216982.1">
    <property type="nucleotide sequence ID" value="NZ_CP007501.1"/>
</dbReference>
<dbReference type="Gene3D" id="3.40.50.720">
    <property type="entry name" value="NAD(P)-binding Rossmann-like Domain"/>
    <property type="match status" value="1"/>
</dbReference>
<feature type="domain" description="MaoC-like" evidence="4">
    <location>
        <begin position="25"/>
        <end position="117"/>
    </location>
</feature>
<dbReference type="HOGENOM" id="CLU_643821_0_0_4"/>
<comment type="similarity">
    <text evidence="2">Belongs to the short-chain dehydrogenases/reductases (SDR) family.</text>
</comment>
<reference evidence="5 6" key="1">
    <citation type="submission" date="2014-03" db="EMBL/GenBank/DDBJ databases">
        <title>Genome of Polynucleobacter strain MWH-MoK4.</title>
        <authorList>
            <person name="Hahn M.W."/>
        </authorList>
    </citation>
    <scope>NUCLEOTIDE SEQUENCE [LARGE SCALE GENOMIC DNA]</scope>
    <source>
        <strain evidence="5 6">MWH-MoK4</strain>
    </source>
</reference>
<dbReference type="PRINTS" id="PR00081">
    <property type="entry name" value="GDHRDH"/>
</dbReference>
<dbReference type="GO" id="GO:0004316">
    <property type="term" value="F:3-oxoacyl-[acyl-carrier-protein] reductase (NADPH) activity"/>
    <property type="evidence" value="ECO:0007669"/>
    <property type="project" value="UniProtKB-EC"/>
</dbReference>
<dbReference type="KEGG" id="pdq:CL55_00003430"/>
<sequence>MSYLIDDVKVKKLNFDLIKIGDTAEITHKITQDDVNLFASLTGDFNPLHVNKEYAKTTRFHKPVVHGMLSASFISPLIGTCLPGEGALWSSQNLEFLRPAFVDDTLIVQSTVIQKSVATRSLILDTKVANQHNQILVSGRSLVKVLESEGEHATVGSGDGVQGQPIGLKQSHIQNSSSTDNGRIVLITGASRGIGAAIASKLAERGYKVVVNYSSDADGASDLIKKICSMGYVAVDGKADVSKIEDLENLKIRIQKSIGSITDVVHCASPLPIPTAFELLSWSDFQLQIDVQLKGAFNCTKVFLPSMLELKKGTFTYLSSIFAEGTPPGLQAHYVSTKAALSAFGRSIAAEYGNRGIRSNIVAPGMTQTDMISGVPDKTKLLAKMNTPLRKIATPEDIANAVEFLVGDNSGHITGETIRVCGGITM</sequence>
<dbReference type="PANTHER" id="PTHR42760">
    <property type="entry name" value="SHORT-CHAIN DEHYDROGENASES/REDUCTASES FAMILY MEMBER"/>
    <property type="match status" value="1"/>
</dbReference>
<evidence type="ECO:0000259" key="4">
    <source>
        <dbReference type="Pfam" id="PF01575"/>
    </source>
</evidence>
<dbReference type="InterPro" id="IPR036291">
    <property type="entry name" value="NAD(P)-bd_dom_sf"/>
</dbReference>
<keyword evidence="6" id="KW-1185">Reference proteome</keyword>
<dbReference type="Pfam" id="PF13561">
    <property type="entry name" value="adh_short_C2"/>
    <property type="match status" value="1"/>
</dbReference>
<protein>
    <submittedName>
        <fullName evidence="5">Dehydrogenases with different specificities (Related to short-chain alcohol dehydrogenases)</fullName>
        <ecNumber evidence="5">1.1.1.100</ecNumber>
    </submittedName>
</protein>
<dbReference type="GO" id="GO:0006635">
    <property type="term" value="P:fatty acid beta-oxidation"/>
    <property type="evidence" value="ECO:0007669"/>
    <property type="project" value="UniProtKB-UniPathway"/>
</dbReference>
<dbReference type="EMBL" id="CP007501">
    <property type="protein sequence ID" value="AKD24676.1"/>
    <property type="molecule type" value="Genomic_DNA"/>
</dbReference>
<dbReference type="UniPathway" id="UPA00659"/>
<dbReference type="InterPro" id="IPR002347">
    <property type="entry name" value="SDR_fam"/>
</dbReference>
<accession>A0A0E3ZIV1</accession>
<comment type="pathway">
    <text evidence="1">Lipid metabolism; fatty acid beta-oxidation.</text>
</comment>
<evidence type="ECO:0000256" key="3">
    <source>
        <dbReference type="ARBA" id="ARBA00023002"/>
    </source>
</evidence>
<dbReference type="Proteomes" id="UP000061135">
    <property type="component" value="Chromosome"/>
</dbReference>
<dbReference type="PROSITE" id="PS00061">
    <property type="entry name" value="ADH_SHORT"/>
    <property type="match status" value="1"/>
</dbReference>
<evidence type="ECO:0000256" key="1">
    <source>
        <dbReference type="ARBA" id="ARBA00005005"/>
    </source>
</evidence>
<dbReference type="InterPro" id="IPR002539">
    <property type="entry name" value="MaoC-like_dom"/>
</dbReference>
<organism evidence="5 6">
    <name type="scientific">Polynucleobacter duraquae</name>
    <dbReference type="NCBI Taxonomy" id="1835254"/>
    <lineage>
        <taxon>Bacteria</taxon>
        <taxon>Pseudomonadati</taxon>
        <taxon>Pseudomonadota</taxon>
        <taxon>Betaproteobacteria</taxon>
        <taxon>Burkholderiales</taxon>
        <taxon>Burkholderiaceae</taxon>
        <taxon>Polynucleobacter</taxon>
    </lineage>
</organism>
<name>A0A0E3ZIV1_9BURK</name>
<dbReference type="InterPro" id="IPR020904">
    <property type="entry name" value="Sc_DH/Rdtase_CS"/>
</dbReference>
<keyword evidence="3 5" id="KW-0560">Oxidoreductase</keyword>
<dbReference type="STRING" id="1835254.CL55_00003430"/>
<dbReference type="SUPFAM" id="SSF51735">
    <property type="entry name" value="NAD(P)-binding Rossmann-fold domains"/>
    <property type="match status" value="1"/>
</dbReference>
<dbReference type="Gene3D" id="3.10.129.10">
    <property type="entry name" value="Hotdog Thioesterase"/>
    <property type="match status" value="1"/>
</dbReference>
<dbReference type="SUPFAM" id="SSF54637">
    <property type="entry name" value="Thioesterase/thiol ester dehydrase-isomerase"/>
    <property type="match status" value="1"/>
</dbReference>
<dbReference type="Pfam" id="PF01575">
    <property type="entry name" value="MaoC_dehydratas"/>
    <property type="match status" value="1"/>
</dbReference>
<proteinExistence type="inferred from homology"/>
<dbReference type="PATRIC" id="fig|576611.7.peg.345"/>
<dbReference type="EC" id="1.1.1.100" evidence="5"/>
<evidence type="ECO:0000313" key="5">
    <source>
        <dbReference type="EMBL" id="AKD24676.1"/>
    </source>
</evidence>